<sequence length="125" mass="13558">MKLRIKGDSLRLRVGPAELQRLIETGRIEETVHFGLEEDARLTYALEVGGEEPIAVRHAGTRVVVILPVEMARAWARGEDVGVYGGVAVSSGRLEIAVEKDWACLDKSDGENADTFPNPNQGASC</sequence>
<accession>A0A9J7BSD1</accession>
<proteinExistence type="predicted"/>
<organism evidence="1 2">
    <name type="scientific">Occallatibacter riparius</name>
    <dbReference type="NCBI Taxonomy" id="1002689"/>
    <lineage>
        <taxon>Bacteria</taxon>
        <taxon>Pseudomonadati</taxon>
        <taxon>Acidobacteriota</taxon>
        <taxon>Terriglobia</taxon>
        <taxon>Terriglobales</taxon>
        <taxon>Acidobacteriaceae</taxon>
        <taxon>Occallatibacter</taxon>
    </lineage>
</organism>
<dbReference type="RefSeq" id="WP_260793452.1">
    <property type="nucleotide sequence ID" value="NZ_CP093313.1"/>
</dbReference>
<dbReference type="InterPro" id="IPR053825">
    <property type="entry name" value="DUF7009"/>
</dbReference>
<keyword evidence="2" id="KW-1185">Reference proteome</keyword>
<reference evidence="1" key="1">
    <citation type="submission" date="2021-04" db="EMBL/GenBank/DDBJ databases">
        <title>Phylogenetic analysis of Acidobacteriaceae.</title>
        <authorList>
            <person name="Qiu L."/>
            <person name="Zhang Q."/>
        </authorList>
    </citation>
    <scope>NUCLEOTIDE SEQUENCE</scope>
    <source>
        <strain evidence="1">DSM 25168</strain>
    </source>
</reference>
<dbReference type="Proteomes" id="UP001059380">
    <property type="component" value="Chromosome"/>
</dbReference>
<dbReference type="AlphaFoldDB" id="A0A9J7BSD1"/>
<name>A0A9J7BSD1_9BACT</name>
<dbReference type="Pfam" id="PF22668">
    <property type="entry name" value="DUF7009"/>
    <property type="match status" value="1"/>
</dbReference>
<dbReference type="KEGG" id="orp:MOP44_25745"/>
<protein>
    <submittedName>
        <fullName evidence="1">Uncharacterized protein</fullName>
    </submittedName>
</protein>
<gene>
    <name evidence="1" type="ORF">MOP44_25745</name>
</gene>
<dbReference type="EMBL" id="CP093313">
    <property type="protein sequence ID" value="UWZ83949.1"/>
    <property type="molecule type" value="Genomic_DNA"/>
</dbReference>
<evidence type="ECO:0000313" key="2">
    <source>
        <dbReference type="Proteomes" id="UP001059380"/>
    </source>
</evidence>
<evidence type="ECO:0000313" key="1">
    <source>
        <dbReference type="EMBL" id="UWZ83949.1"/>
    </source>
</evidence>